<dbReference type="Proteomes" id="UP000182860">
    <property type="component" value="Unassembled WGS sequence"/>
</dbReference>
<gene>
    <name evidence="2" type="ORF">AUJ35_02680</name>
</gene>
<accession>A0A1J4T8J2</accession>
<comment type="caution">
    <text evidence="2">The sequence shown here is derived from an EMBL/GenBank/DDBJ whole genome shotgun (WGS) entry which is preliminary data.</text>
</comment>
<name>A0A1J4T8J2_9BACT</name>
<evidence type="ECO:0000313" key="3">
    <source>
        <dbReference type="Proteomes" id="UP000182860"/>
    </source>
</evidence>
<protein>
    <submittedName>
        <fullName evidence="2">Uncharacterized protein</fullName>
    </submittedName>
</protein>
<sequence length="118" mass="13050">MKKVFKLLAYIFVGSIIIFDVVLIIYRQNIFEYLNSINNLSRSIESMIDNIKLDNDLVGDSLNLAIINNPKFKKMQLTEVDLTGLDLGTSTDLTTGGAGGSELIPTFEVGNSNPFKAF</sequence>
<evidence type="ECO:0000256" key="1">
    <source>
        <dbReference type="SAM" id="Phobius"/>
    </source>
</evidence>
<dbReference type="EMBL" id="MNUV01000049">
    <property type="protein sequence ID" value="OIO07149.1"/>
    <property type="molecule type" value="Genomic_DNA"/>
</dbReference>
<keyword evidence="1" id="KW-0472">Membrane</keyword>
<reference evidence="2 3" key="1">
    <citation type="journal article" date="2016" name="Environ. Microbiol.">
        <title>Genomic resolution of a cold subsurface aquifer community provides metabolic insights for novel microbes adapted to high CO concentrations.</title>
        <authorList>
            <person name="Probst A.J."/>
            <person name="Castelle C.J."/>
            <person name="Singh A."/>
            <person name="Brown C.T."/>
            <person name="Anantharaman K."/>
            <person name="Sharon I."/>
            <person name="Hug L.A."/>
            <person name="Burstein D."/>
            <person name="Emerson J.B."/>
            <person name="Thomas B.C."/>
            <person name="Banfield J.F."/>
        </authorList>
    </citation>
    <scope>NUCLEOTIDE SEQUENCE [LARGE SCALE GENOMIC DNA]</scope>
    <source>
        <strain evidence="2">CG1_02_41_21</strain>
    </source>
</reference>
<dbReference type="AlphaFoldDB" id="A0A1J4T8J2"/>
<feature type="transmembrane region" description="Helical" evidence="1">
    <location>
        <begin position="7"/>
        <end position="26"/>
    </location>
</feature>
<organism evidence="2 3">
    <name type="scientific">Candidatus Falkowbacteria bacterium CG1_02_41_21</name>
    <dbReference type="NCBI Taxonomy" id="1805147"/>
    <lineage>
        <taxon>Bacteria</taxon>
        <taxon>Candidatus Falkowiibacteriota</taxon>
    </lineage>
</organism>
<keyword evidence="1" id="KW-0812">Transmembrane</keyword>
<proteinExistence type="predicted"/>
<keyword evidence="1" id="KW-1133">Transmembrane helix</keyword>
<evidence type="ECO:0000313" key="2">
    <source>
        <dbReference type="EMBL" id="OIO07149.1"/>
    </source>
</evidence>